<accession>A0A135TPG6</accession>
<dbReference type="Pfam" id="PF06985">
    <property type="entry name" value="HET"/>
    <property type="match status" value="1"/>
</dbReference>
<evidence type="ECO:0000313" key="3">
    <source>
        <dbReference type="Proteomes" id="UP000070328"/>
    </source>
</evidence>
<keyword evidence="3" id="KW-1185">Reference proteome</keyword>
<protein>
    <submittedName>
        <fullName evidence="2">HET domain-containing protein</fullName>
    </submittedName>
</protein>
<proteinExistence type="predicted"/>
<evidence type="ECO:0000259" key="1">
    <source>
        <dbReference type="Pfam" id="PF06985"/>
    </source>
</evidence>
<evidence type="ECO:0000313" key="2">
    <source>
        <dbReference type="EMBL" id="KXH49952.1"/>
    </source>
</evidence>
<gene>
    <name evidence="2" type="ORF">CSIM01_10535</name>
</gene>
<dbReference type="OrthoDB" id="20872at2759"/>
<dbReference type="PANTHER" id="PTHR10622:SF10">
    <property type="entry name" value="HET DOMAIN-CONTAINING PROTEIN"/>
    <property type="match status" value="1"/>
</dbReference>
<dbReference type="PANTHER" id="PTHR10622">
    <property type="entry name" value="HET DOMAIN-CONTAINING PROTEIN"/>
    <property type="match status" value="1"/>
</dbReference>
<dbReference type="EMBL" id="JFBX01000104">
    <property type="protein sequence ID" value="KXH49952.1"/>
    <property type="molecule type" value="Genomic_DNA"/>
</dbReference>
<organism evidence="2 3">
    <name type="scientific">Colletotrichum simmondsii</name>
    <dbReference type="NCBI Taxonomy" id="703756"/>
    <lineage>
        <taxon>Eukaryota</taxon>
        <taxon>Fungi</taxon>
        <taxon>Dikarya</taxon>
        <taxon>Ascomycota</taxon>
        <taxon>Pezizomycotina</taxon>
        <taxon>Sordariomycetes</taxon>
        <taxon>Hypocreomycetidae</taxon>
        <taxon>Glomerellales</taxon>
        <taxon>Glomerellaceae</taxon>
        <taxon>Colletotrichum</taxon>
        <taxon>Colletotrichum acutatum species complex</taxon>
    </lineage>
</organism>
<feature type="domain" description="Heterokaryon incompatibility" evidence="1">
    <location>
        <begin position="22"/>
        <end position="135"/>
    </location>
</feature>
<reference evidence="2 3" key="1">
    <citation type="submission" date="2014-02" db="EMBL/GenBank/DDBJ databases">
        <title>The genome sequence of Colletotrichum simmondsii CBS122122.</title>
        <authorList>
            <person name="Baroncelli R."/>
            <person name="Thon M.R."/>
        </authorList>
    </citation>
    <scope>NUCLEOTIDE SEQUENCE [LARGE SCALE GENOMIC DNA]</scope>
    <source>
        <strain evidence="2 3">CBS122122</strain>
    </source>
</reference>
<dbReference type="InterPro" id="IPR010730">
    <property type="entry name" value="HET"/>
</dbReference>
<dbReference type="Proteomes" id="UP000070328">
    <property type="component" value="Unassembled WGS sequence"/>
</dbReference>
<name>A0A135TPG6_9PEZI</name>
<comment type="caution">
    <text evidence="2">The sequence shown here is derived from an EMBL/GenBank/DDBJ whole genome shotgun (WGS) entry which is preliminary data.</text>
</comment>
<sequence>MRLINVHTLQLEEFFDDEMPLYTILSHTWGNDEVTFQDLCWLREYEENREAFASVEALMASATMNSAKKAKDLRQRSGFHKIVQSARLTKEHLLQYVWIDTCCIDKSSSAELSEAINSMFRWYQEARICFVFLSDFQPPDVRKPSVSFAQCRWFTRGWTLQELLAPRHMYFYNQEWKLVGDKDSLRYEMSEITGIPEAILAHSHSLQDVCLAQRMSWASRRQTSRKEDMAYCLLGLFDINMPLLYGEGDMAFVRLQQEIIKETTDQSLLASWGLGNSLHTRGHFFAASPAAMTRAASLYADNITERSSSEFRMTNRGFRINLALLLLSECERGSHNAPNCYYALLNVLDDQDRRICLPLFSNNSPSGDEYVRSPSGPVALSETSLNSLGEANYEELVIVREPSWERSLAAGAWQISITNPPTRSFMGAPPINIVETFPPMMSSKHEKGTFTTVITMPPPANVPGSPHDKPWQFFLRCTYPSCGDPFPVGERDFALVFELPSRQGAPRGPLQPYVIDWEKLPLALRKDDEGISQEDPYSSLAEAILSGARFYGLEYSEKRTWSKEGEFIADRRPLRAAAHSRPHGLMWYDIITTEWLRPNGQRHLYGRAAYKSYNST</sequence>
<dbReference type="AlphaFoldDB" id="A0A135TPG6"/>